<name>A0A3N5DNM5_9ENTR</name>
<dbReference type="Gene3D" id="3.20.20.60">
    <property type="entry name" value="Phosphoenolpyruvate-binding domains"/>
    <property type="match status" value="1"/>
</dbReference>
<dbReference type="Pfam" id="PF03328">
    <property type="entry name" value="HpcH_HpaI"/>
    <property type="match status" value="1"/>
</dbReference>
<reference evidence="5 6" key="1">
    <citation type="submission" date="2018-11" db="EMBL/GenBank/DDBJ databases">
        <title>Draft genome sequence of Buttiauxella warmboldiae CCUG 35512.</title>
        <authorList>
            <person name="Salva-Serra F."/>
            <person name="Marathe N."/>
            <person name="Moore E."/>
            <person name="Svensson L."/>
            <person name="Engstrom-Jakobsson H."/>
        </authorList>
    </citation>
    <scope>NUCLEOTIDE SEQUENCE [LARGE SCALE GENOMIC DNA]</scope>
    <source>
        <strain evidence="5 6">CCUG 35512</strain>
    </source>
</reference>
<organism evidence="5 6">
    <name type="scientific">Buttiauxella warmboldiae</name>
    <dbReference type="NCBI Taxonomy" id="82993"/>
    <lineage>
        <taxon>Bacteria</taxon>
        <taxon>Pseudomonadati</taxon>
        <taxon>Pseudomonadota</taxon>
        <taxon>Gammaproteobacteria</taxon>
        <taxon>Enterobacterales</taxon>
        <taxon>Enterobacteriaceae</taxon>
        <taxon>Buttiauxella</taxon>
    </lineage>
</organism>
<dbReference type="InterPro" id="IPR040442">
    <property type="entry name" value="Pyrv_kinase-like_dom_sf"/>
</dbReference>
<evidence type="ECO:0000256" key="3">
    <source>
        <dbReference type="ARBA" id="ARBA00023239"/>
    </source>
</evidence>
<keyword evidence="2" id="KW-0479">Metal-binding</keyword>
<dbReference type="Proteomes" id="UP000268615">
    <property type="component" value="Unassembled WGS sequence"/>
</dbReference>
<evidence type="ECO:0000313" key="6">
    <source>
        <dbReference type="Proteomes" id="UP000268615"/>
    </source>
</evidence>
<accession>A0A3N5DNM5</accession>
<evidence type="ECO:0000256" key="2">
    <source>
        <dbReference type="ARBA" id="ARBA00022723"/>
    </source>
</evidence>
<evidence type="ECO:0000256" key="1">
    <source>
        <dbReference type="ARBA" id="ARBA00005568"/>
    </source>
</evidence>
<dbReference type="SUPFAM" id="SSF51621">
    <property type="entry name" value="Phosphoenolpyruvate/pyruvate domain"/>
    <property type="match status" value="1"/>
</dbReference>
<dbReference type="PANTHER" id="PTHR30502">
    <property type="entry name" value="2-KETO-3-DEOXY-L-RHAMNONATE ALDOLASE"/>
    <property type="match status" value="1"/>
</dbReference>
<feature type="domain" description="HpcH/HpaI aldolase/citrate lyase" evidence="4">
    <location>
        <begin position="44"/>
        <end position="264"/>
    </location>
</feature>
<proteinExistence type="inferred from homology"/>
<gene>
    <name evidence="5" type="ORF">EHN07_03370</name>
</gene>
<sequence length="277" mass="30268">MLEQTMSAYKKTATLTMNRHDNAVNKLSPNYLKQKIIEGQRVVGTWLQSGNSTFAEMIGFSALDFFIIDQEHGPGDLQTVIDMARAAAFSKTTAVVRCPGIDIIYIKRLIEAGIEAILVPMVETADQAAAIVEACRFPPLGKRGDAAHVTRSSYYGFVQDYHQHASDKLMIMIQIETKEGVNNAAEILSVAGIDLVFVGPSDLAGSINELGNTGSEGVTRLINQVINIAKKYDIPLGTVPRDTKTAEELFEDGFSLISVGSDVACYFDFLQNIIKQE</sequence>
<dbReference type="GO" id="GO:0016832">
    <property type="term" value="F:aldehyde-lyase activity"/>
    <property type="evidence" value="ECO:0007669"/>
    <property type="project" value="TreeGrafter"/>
</dbReference>
<protein>
    <submittedName>
        <fullName evidence="5">Aldolase</fullName>
    </submittedName>
</protein>
<dbReference type="GO" id="GO:0046872">
    <property type="term" value="F:metal ion binding"/>
    <property type="evidence" value="ECO:0007669"/>
    <property type="project" value="UniProtKB-KW"/>
</dbReference>
<dbReference type="InterPro" id="IPR050251">
    <property type="entry name" value="HpcH-HpaI_aldolase"/>
</dbReference>
<dbReference type="EMBL" id="RPOH01000010">
    <property type="protein sequence ID" value="RPH30165.1"/>
    <property type="molecule type" value="Genomic_DNA"/>
</dbReference>
<evidence type="ECO:0000313" key="5">
    <source>
        <dbReference type="EMBL" id="RPH30165.1"/>
    </source>
</evidence>
<dbReference type="GO" id="GO:0005737">
    <property type="term" value="C:cytoplasm"/>
    <property type="evidence" value="ECO:0007669"/>
    <property type="project" value="TreeGrafter"/>
</dbReference>
<keyword evidence="6" id="KW-1185">Reference proteome</keyword>
<dbReference type="OrthoDB" id="86160at2"/>
<dbReference type="PANTHER" id="PTHR30502:SF0">
    <property type="entry name" value="PHOSPHOENOLPYRUVATE CARBOXYLASE FAMILY PROTEIN"/>
    <property type="match status" value="1"/>
</dbReference>
<comment type="similarity">
    <text evidence="1">Belongs to the HpcH/HpaI aldolase family.</text>
</comment>
<evidence type="ECO:0000259" key="4">
    <source>
        <dbReference type="Pfam" id="PF03328"/>
    </source>
</evidence>
<keyword evidence="3" id="KW-0456">Lyase</keyword>
<dbReference type="InterPro" id="IPR005000">
    <property type="entry name" value="Aldolase/citrate-lyase_domain"/>
</dbReference>
<dbReference type="InterPro" id="IPR015813">
    <property type="entry name" value="Pyrv/PenolPyrv_kinase-like_dom"/>
</dbReference>
<comment type="caution">
    <text evidence="5">The sequence shown here is derived from an EMBL/GenBank/DDBJ whole genome shotgun (WGS) entry which is preliminary data.</text>
</comment>
<dbReference type="AlphaFoldDB" id="A0A3N5DNM5"/>